<keyword evidence="3" id="KW-1003">Cell membrane</keyword>
<name>A0AAW1CQF3_9HEMI</name>
<dbReference type="Gene3D" id="1.20.1250.20">
    <property type="entry name" value="MFS general substrate transporter like domains"/>
    <property type="match status" value="1"/>
</dbReference>
<dbReference type="PANTHER" id="PTHR48021">
    <property type="match status" value="1"/>
</dbReference>
<keyword evidence="2" id="KW-0813">Transport</keyword>
<feature type="transmembrane region" description="Helical" evidence="8">
    <location>
        <begin position="170"/>
        <end position="195"/>
    </location>
</feature>
<keyword evidence="6 8" id="KW-1133">Transmembrane helix</keyword>
<reference evidence="10 11" key="1">
    <citation type="submission" date="2022-12" db="EMBL/GenBank/DDBJ databases">
        <title>Chromosome-level genome assembly of true bugs.</title>
        <authorList>
            <person name="Ma L."/>
            <person name="Li H."/>
        </authorList>
    </citation>
    <scope>NUCLEOTIDE SEQUENCE [LARGE SCALE GENOMIC DNA]</scope>
    <source>
        <strain evidence="10">Lab_2022b</strain>
    </source>
</reference>
<comment type="subcellular location">
    <subcellularLocation>
        <location evidence="1">Cell membrane</location>
        <topology evidence="1">Multi-pass membrane protein</topology>
    </subcellularLocation>
</comment>
<feature type="transmembrane region" description="Helical" evidence="8">
    <location>
        <begin position="143"/>
        <end position="164"/>
    </location>
</feature>
<dbReference type="PROSITE" id="PS00217">
    <property type="entry name" value="SUGAR_TRANSPORT_2"/>
    <property type="match status" value="1"/>
</dbReference>
<evidence type="ECO:0000313" key="11">
    <source>
        <dbReference type="Proteomes" id="UP001461498"/>
    </source>
</evidence>
<dbReference type="SUPFAM" id="SSF103473">
    <property type="entry name" value="MFS general substrate transporter"/>
    <property type="match status" value="1"/>
</dbReference>
<dbReference type="InterPro" id="IPR005829">
    <property type="entry name" value="Sugar_transporter_CS"/>
</dbReference>
<feature type="transmembrane region" description="Helical" evidence="8">
    <location>
        <begin position="56"/>
        <end position="75"/>
    </location>
</feature>
<evidence type="ECO:0000256" key="4">
    <source>
        <dbReference type="ARBA" id="ARBA00022597"/>
    </source>
</evidence>
<evidence type="ECO:0000256" key="3">
    <source>
        <dbReference type="ARBA" id="ARBA00022475"/>
    </source>
</evidence>
<dbReference type="InterPro" id="IPR050549">
    <property type="entry name" value="MFS_Trehalose_Transporter"/>
</dbReference>
<evidence type="ECO:0000313" key="10">
    <source>
        <dbReference type="EMBL" id="KAK9500255.1"/>
    </source>
</evidence>
<evidence type="ECO:0000256" key="7">
    <source>
        <dbReference type="ARBA" id="ARBA00023136"/>
    </source>
</evidence>
<feature type="transmembrane region" description="Helical" evidence="8">
    <location>
        <begin position="87"/>
        <end position="104"/>
    </location>
</feature>
<dbReference type="AlphaFoldDB" id="A0AAW1CQF3"/>
<keyword evidence="11" id="KW-1185">Reference proteome</keyword>
<dbReference type="PROSITE" id="PS51257">
    <property type="entry name" value="PROKAR_LIPOPROTEIN"/>
    <property type="match status" value="1"/>
</dbReference>
<evidence type="ECO:0000256" key="5">
    <source>
        <dbReference type="ARBA" id="ARBA00022692"/>
    </source>
</evidence>
<keyword evidence="4" id="KW-0762">Sugar transport</keyword>
<dbReference type="InterPro" id="IPR036259">
    <property type="entry name" value="MFS_trans_sf"/>
</dbReference>
<feature type="transmembrane region" description="Helical" evidence="8">
    <location>
        <begin position="110"/>
        <end position="131"/>
    </location>
</feature>
<feature type="transmembrane region" description="Helical" evidence="8">
    <location>
        <begin position="285"/>
        <end position="304"/>
    </location>
</feature>
<dbReference type="PROSITE" id="PS50850">
    <property type="entry name" value="MFS"/>
    <property type="match status" value="1"/>
</dbReference>
<proteinExistence type="predicted"/>
<gene>
    <name evidence="10" type="ORF">O3M35_001548</name>
</gene>
<evidence type="ECO:0000256" key="1">
    <source>
        <dbReference type="ARBA" id="ARBA00004651"/>
    </source>
</evidence>
<feature type="transmembrane region" description="Helical" evidence="8">
    <location>
        <begin position="414"/>
        <end position="434"/>
    </location>
</feature>
<protein>
    <recommendedName>
        <fullName evidence="9">Major facilitator superfamily (MFS) profile domain-containing protein</fullName>
    </recommendedName>
</protein>
<evidence type="ECO:0000256" key="6">
    <source>
        <dbReference type="ARBA" id="ARBA00022989"/>
    </source>
</evidence>
<dbReference type="GO" id="GO:0022857">
    <property type="term" value="F:transmembrane transporter activity"/>
    <property type="evidence" value="ECO:0007669"/>
    <property type="project" value="InterPro"/>
</dbReference>
<keyword evidence="7 8" id="KW-0472">Membrane</keyword>
<dbReference type="FunFam" id="1.20.1250.20:FF:000218">
    <property type="entry name" value="facilitated trehalose transporter Tret1"/>
    <property type="match status" value="1"/>
</dbReference>
<dbReference type="InterPro" id="IPR005828">
    <property type="entry name" value="MFS_sugar_transport-like"/>
</dbReference>
<evidence type="ECO:0000256" key="8">
    <source>
        <dbReference type="SAM" id="Phobius"/>
    </source>
</evidence>
<evidence type="ECO:0000256" key="2">
    <source>
        <dbReference type="ARBA" id="ARBA00022448"/>
    </source>
</evidence>
<comment type="caution">
    <text evidence="10">The sequence shown here is derived from an EMBL/GenBank/DDBJ whole genome shotgun (WGS) entry which is preliminary data.</text>
</comment>
<dbReference type="PROSITE" id="PS00216">
    <property type="entry name" value="SUGAR_TRANSPORT_1"/>
    <property type="match status" value="1"/>
</dbReference>
<feature type="transmembrane region" description="Helical" evidence="8">
    <location>
        <begin position="248"/>
        <end position="273"/>
    </location>
</feature>
<feature type="transmembrane region" description="Helical" evidence="8">
    <location>
        <begin position="382"/>
        <end position="402"/>
    </location>
</feature>
<dbReference type="GO" id="GO:0005886">
    <property type="term" value="C:plasma membrane"/>
    <property type="evidence" value="ECO:0007669"/>
    <property type="project" value="UniProtKB-SubCell"/>
</dbReference>
<evidence type="ECO:0000259" key="9">
    <source>
        <dbReference type="PROSITE" id="PS50850"/>
    </source>
</evidence>
<sequence>MYKLIKPPGQLGQWIVAITACVCSMTSGQAFSWPSAALPKIISGDAGFNLTETEQSWMVTITFIGNLVSPIPVGYIMDAIGRKNTMILFDTVMIASWIIIYFSKVAWGLYIARFLAGLWAGVVYTVVPVLLGEVVTPKIRGTMGGIFGVMMYVGALYESLVGYVNYGLLTILSAIPPIVLFLALCCLPESPYYYLMKKKREKAKRSINWLRGKCIEEDLDKMEQAVHEQIAKRGNFYDIFKKAATRKAFFITQIFGIVQRAAGVTFMFSYITIIVPDSWVTAKQSFTVLCLVWIGSSFFASCIMDRFGRRTFMLISCVGSSLTMIGVTIWYYLREKTDIDTSSSNWVPLLLLIVNGFFYSLGIVSIPTLLQGELFPVNVKAKASALFCITVSIASAVTVRVYQPLKEYVGDYPNFLICAVSCFIGAVFTVTYMVETKGRTLERIQEILEQGKKKKPPKSEIPT</sequence>
<feature type="transmembrane region" description="Helical" evidence="8">
    <location>
        <begin position="311"/>
        <end position="333"/>
    </location>
</feature>
<accession>A0AAW1CQF3</accession>
<organism evidence="10 11">
    <name type="scientific">Rhynocoris fuscipes</name>
    <dbReference type="NCBI Taxonomy" id="488301"/>
    <lineage>
        <taxon>Eukaryota</taxon>
        <taxon>Metazoa</taxon>
        <taxon>Ecdysozoa</taxon>
        <taxon>Arthropoda</taxon>
        <taxon>Hexapoda</taxon>
        <taxon>Insecta</taxon>
        <taxon>Pterygota</taxon>
        <taxon>Neoptera</taxon>
        <taxon>Paraneoptera</taxon>
        <taxon>Hemiptera</taxon>
        <taxon>Heteroptera</taxon>
        <taxon>Panheteroptera</taxon>
        <taxon>Cimicomorpha</taxon>
        <taxon>Reduviidae</taxon>
        <taxon>Harpactorinae</taxon>
        <taxon>Harpactorini</taxon>
        <taxon>Rhynocoris</taxon>
    </lineage>
</organism>
<dbReference type="EMBL" id="JAPXFL010000010">
    <property type="protein sequence ID" value="KAK9500255.1"/>
    <property type="molecule type" value="Genomic_DNA"/>
</dbReference>
<dbReference type="Proteomes" id="UP001461498">
    <property type="component" value="Unassembled WGS sequence"/>
</dbReference>
<dbReference type="InterPro" id="IPR020846">
    <property type="entry name" value="MFS_dom"/>
</dbReference>
<feature type="transmembrane region" description="Helical" evidence="8">
    <location>
        <begin position="345"/>
        <end position="370"/>
    </location>
</feature>
<dbReference type="Pfam" id="PF00083">
    <property type="entry name" value="Sugar_tr"/>
    <property type="match status" value="1"/>
</dbReference>
<keyword evidence="5 8" id="KW-0812">Transmembrane</keyword>
<feature type="domain" description="Major facilitator superfamily (MFS) profile" evidence="9">
    <location>
        <begin position="1"/>
        <end position="437"/>
    </location>
</feature>
<dbReference type="PANTHER" id="PTHR48021:SF46">
    <property type="entry name" value="MAJOR FACILITATOR SUPERFAMILY (MFS) PROFILE DOMAIN-CONTAINING PROTEIN"/>
    <property type="match status" value="1"/>
</dbReference>